<feature type="domain" description="GH16" evidence="1">
    <location>
        <begin position="24"/>
        <end position="295"/>
    </location>
</feature>
<dbReference type="Pfam" id="PF26113">
    <property type="entry name" value="GH16_XgeA"/>
    <property type="match status" value="1"/>
</dbReference>
<dbReference type="PROSITE" id="PS51762">
    <property type="entry name" value="GH16_2"/>
    <property type="match status" value="1"/>
</dbReference>
<dbReference type="SUPFAM" id="SSF49899">
    <property type="entry name" value="Concanavalin A-like lectins/glucanases"/>
    <property type="match status" value="1"/>
</dbReference>
<dbReference type="AlphaFoldDB" id="A0A6A6GTW5"/>
<gene>
    <name evidence="2" type="ORF">EV356DRAFT_521643</name>
</gene>
<name>A0A6A6GTW5_VIRVR</name>
<dbReference type="GO" id="GO:0009251">
    <property type="term" value="P:glucan catabolic process"/>
    <property type="evidence" value="ECO:0007669"/>
    <property type="project" value="TreeGrafter"/>
</dbReference>
<evidence type="ECO:0000313" key="3">
    <source>
        <dbReference type="Proteomes" id="UP000800092"/>
    </source>
</evidence>
<keyword evidence="3" id="KW-1185">Reference proteome</keyword>
<dbReference type="EMBL" id="ML991874">
    <property type="protein sequence ID" value="KAF2229127.1"/>
    <property type="molecule type" value="Genomic_DNA"/>
</dbReference>
<dbReference type="Proteomes" id="UP000800092">
    <property type="component" value="Unassembled WGS sequence"/>
</dbReference>
<dbReference type="PANTHER" id="PTHR10963">
    <property type="entry name" value="GLYCOSYL HYDROLASE-RELATED"/>
    <property type="match status" value="1"/>
</dbReference>
<organism evidence="2 3">
    <name type="scientific">Viridothelium virens</name>
    <name type="common">Speckled blister lichen</name>
    <name type="synonym">Trypethelium virens</name>
    <dbReference type="NCBI Taxonomy" id="1048519"/>
    <lineage>
        <taxon>Eukaryota</taxon>
        <taxon>Fungi</taxon>
        <taxon>Dikarya</taxon>
        <taxon>Ascomycota</taxon>
        <taxon>Pezizomycotina</taxon>
        <taxon>Dothideomycetes</taxon>
        <taxon>Dothideomycetes incertae sedis</taxon>
        <taxon>Trypetheliales</taxon>
        <taxon>Trypetheliaceae</taxon>
        <taxon>Viridothelium</taxon>
    </lineage>
</organism>
<dbReference type="CDD" id="cd02181">
    <property type="entry name" value="GH16_fungal_Lam16A_glucanase"/>
    <property type="match status" value="1"/>
</dbReference>
<dbReference type="InterPro" id="IPR013320">
    <property type="entry name" value="ConA-like_dom_sf"/>
</dbReference>
<dbReference type="InterPro" id="IPR050546">
    <property type="entry name" value="Glycosyl_Hydrlase_16"/>
</dbReference>
<keyword evidence="2" id="KW-0378">Hydrolase</keyword>
<protein>
    <submittedName>
        <fullName evidence="2">Glycoside hydrolase family 16 protein</fullName>
    </submittedName>
</protein>
<dbReference type="OrthoDB" id="192832at2759"/>
<dbReference type="PANTHER" id="PTHR10963:SF24">
    <property type="entry name" value="GLYCOSIDASE C21B10.07-RELATED"/>
    <property type="match status" value="1"/>
</dbReference>
<reference evidence="2" key="1">
    <citation type="journal article" date="2020" name="Stud. Mycol.">
        <title>101 Dothideomycetes genomes: a test case for predicting lifestyles and emergence of pathogens.</title>
        <authorList>
            <person name="Haridas S."/>
            <person name="Albert R."/>
            <person name="Binder M."/>
            <person name="Bloem J."/>
            <person name="Labutti K."/>
            <person name="Salamov A."/>
            <person name="Andreopoulos B."/>
            <person name="Baker S."/>
            <person name="Barry K."/>
            <person name="Bills G."/>
            <person name="Bluhm B."/>
            <person name="Cannon C."/>
            <person name="Castanera R."/>
            <person name="Culley D."/>
            <person name="Daum C."/>
            <person name="Ezra D."/>
            <person name="Gonzalez J."/>
            <person name="Henrissat B."/>
            <person name="Kuo A."/>
            <person name="Liang C."/>
            <person name="Lipzen A."/>
            <person name="Lutzoni F."/>
            <person name="Magnuson J."/>
            <person name="Mondo S."/>
            <person name="Nolan M."/>
            <person name="Ohm R."/>
            <person name="Pangilinan J."/>
            <person name="Park H.-J."/>
            <person name="Ramirez L."/>
            <person name="Alfaro M."/>
            <person name="Sun H."/>
            <person name="Tritt A."/>
            <person name="Yoshinaga Y."/>
            <person name="Zwiers L.-H."/>
            <person name="Turgeon B."/>
            <person name="Goodwin S."/>
            <person name="Spatafora J."/>
            <person name="Crous P."/>
            <person name="Grigoriev I."/>
        </authorList>
    </citation>
    <scope>NUCLEOTIDE SEQUENCE</scope>
    <source>
        <strain evidence="2">Tuck. ex Michener</strain>
    </source>
</reference>
<dbReference type="Gene3D" id="2.60.120.200">
    <property type="match status" value="1"/>
</dbReference>
<proteinExistence type="predicted"/>
<dbReference type="InterPro" id="IPR000757">
    <property type="entry name" value="Beta-glucanase-like"/>
</dbReference>
<evidence type="ECO:0000313" key="2">
    <source>
        <dbReference type="EMBL" id="KAF2229127.1"/>
    </source>
</evidence>
<accession>A0A6A6GTW5</accession>
<sequence length="295" mass="31056">MSLAVANAYNLVQTYNAGNWLDSFTVENIGDPTHGFVNYVDEGTATSNGYISTANNQVYMGVDHTSVLNPSGTGRNSVRLSSNRAYTHYLMIADIAHAPSSTCGLWPAMWSYGPNWPASGEIDIIENVNSATNDQMTLHTAPGCIVSPGAQTGSMGATDCGAGGGNNGCDVVSNNGGSFGTDLNGVYATLWESTGIQIWYFPRSAIPGDISNGNPNPAGWGTPAASFVGCSNGNFDGYFANHNIIFNIDFCGGWADGQWGAQCGNLASTCEQYVAGNPGAFNEAYWLINSVQVYQ</sequence>
<evidence type="ECO:0000259" key="1">
    <source>
        <dbReference type="PROSITE" id="PS51762"/>
    </source>
</evidence>
<dbReference type="GO" id="GO:0004553">
    <property type="term" value="F:hydrolase activity, hydrolyzing O-glycosyl compounds"/>
    <property type="evidence" value="ECO:0007669"/>
    <property type="project" value="InterPro"/>
</dbReference>